<protein>
    <submittedName>
        <fullName evidence="3">Uncharacterized protein</fullName>
    </submittedName>
</protein>
<proteinExistence type="predicted"/>
<comment type="caution">
    <text evidence="3">The sequence shown here is derived from an EMBL/GenBank/DDBJ whole genome shotgun (WGS) entry which is preliminary data.</text>
</comment>
<feature type="region of interest" description="Disordered" evidence="1">
    <location>
        <begin position="272"/>
        <end position="304"/>
    </location>
</feature>
<gene>
    <name evidence="3" type="ORF">EDB81DRAFT_863097</name>
</gene>
<feature type="compositionally biased region" description="Polar residues" evidence="1">
    <location>
        <begin position="272"/>
        <end position="285"/>
    </location>
</feature>
<feature type="transmembrane region" description="Helical" evidence="2">
    <location>
        <begin position="219"/>
        <end position="244"/>
    </location>
</feature>
<keyword evidence="2" id="KW-0812">Transmembrane</keyword>
<dbReference type="Proteomes" id="UP000738349">
    <property type="component" value="Unassembled WGS sequence"/>
</dbReference>
<evidence type="ECO:0000256" key="1">
    <source>
        <dbReference type="SAM" id="MobiDB-lite"/>
    </source>
</evidence>
<keyword evidence="2" id="KW-0472">Membrane</keyword>
<organism evidence="3 4">
    <name type="scientific">Dactylonectria macrodidyma</name>
    <dbReference type="NCBI Taxonomy" id="307937"/>
    <lineage>
        <taxon>Eukaryota</taxon>
        <taxon>Fungi</taxon>
        <taxon>Dikarya</taxon>
        <taxon>Ascomycota</taxon>
        <taxon>Pezizomycotina</taxon>
        <taxon>Sordariomycetes</taxon>
        <taxon>Hypocreomycetidae</taxon>
        <taxon>Hypocreales</taxon>
        <taxon>Nectriaceae</taxon>
        <taxon>Dactylonectria</taxon>
    </lineage>
</organism>
<evidence type="ECO:0000313" key="4">
    <source>
        <dbReference type="Proteomes" id="UP000738349"/>
    </source>
</evidence>
<name>A0A9P9D0I6_9HYPO</name>
<evidence type="ECO:0000313" key="3">
    <source>
        <dbReference type="EMBL" id="KAH7110473.1"/>
    </source>
</evidence>
<accession>A0A9P9D0I6</accession>
<evidence type="ECO:0000256" key="2">
    <source>
        <dbReference type="SAM" id="Phobius"/>
    </source>
</evidence>
<keyword evidence="2" id="KW-1133">Transmembrane helix</keyword>
<keyword evidence="4" id="KW-1185">Reference proteome</keyword>
<dbReference type="AlphaFoldDB" id="A0A9P9D0I6"/>
<dbReference type="EMBL" id="JAGMUV010000045">
    <property type="protein sequence ID" value="KAH7110473.1"/>
    <property type="molecule type" value="Genomic_DNA"/>
</dbReference>
<sequence>MSRSSTSPTHHVFPRGNWQFWVVVLDDGCSYKIPVLRWKSRTDTALCPRANHAQSCKIAPGASRRVNEITLKQAPGLFQQTVRPNRSISIEFTALFDSTRTECDGGRFDIGRFDIESNAKKFDSTVMSNSGCRQNSDKSPCALYEPDKTKYVVPTDILSHVGGKSTGGATKAAPADGFSHQDLKVFMTRKASVTVGNVGGVTETSNPDDSKDSGLSTGAIVGIGVSGAAVVVLGLAAAWCLLLLRGRGSTIASQQPMSQSYDYHLAQTSSHFSQGPWSPGSSHFNTARPPLFHSDTPRPSSPTFSRLRRLNCPPREITRRICRHTVSHQAPQNALARSSMCLIRSRSTSSTG</sequence>
<reference evidence="3" key="1">
    <citation type="journal article" date="2021" name="Nat. Commun.">
        <title>Genetic determinants of endophytism in the Arabidopsis root mycobiome.</title>
        <authorList>
            <person name="Mesny F."/>
            <person name="Miyauchi S."/>
            <person name="Thiergart T."/>
            <person name="Pickel B."/>
            <person name="Atanasova L."/>
            <person name="Karlsson M."/>
            <person name="Huettel B."/>
            <person name="Barry K.W."/>
            <person name="Haridas S."/>
            <person name="Chen C."/>
            <person name="Bauer D."/>
            <person name="Andreopoulos W."/>
            <person name="Pangilinan J."/>
            <person name="LaButti K."/>
            <person name="Riley R."/>
            <person name="Lipzen A."/>
            <person name="Clum A."/>
            <person name="Drula E."/>
            <person name="Henrissat B."/>
            <person name="Kohler A."/>
            <person name="Grigoriev I.V."/>
            <person name="Martin F.M."/>
            <person name="Hacquard S."/>
        </authorList>
    </citation>
    <scope>NUCLEOTIDE SEQUENCE</scope>
    <source>
        <strain evidence="3">MPI-CAGE-AT-0147</strain>
    </source>
</reference>